<protein>
    <submittedName>
        <fullName evidence="2">Uncharacterized protein</fullName>
    </submittedName>
</protein>
<evidence type="ECO:0000313" key="3">
    <source>
        <dbReference type="Proteomes" id="UP000013525"/>
    </source>
</evidence>
<proteinExistence type="predicted"/>
<evidence type="ECO:0000256" key="1">
    <source>
        <dbReference type="SAM" id="MobiDB-lite"/>
    </source>
</evidence>
<sequence length="36" mass="4285">MARPGHDCAYEEQRREREDVPANGGRNPLFSYRYRS</sequence>
<evidence type="ECO:0000313" key="2">
    <source>
        <dbReference type="EMBL" id="EOM74456.1"/>
    </source>
</evidence>
<dbReference type="Proteomes" id="UP000013525">
    <property type="component" value="Unassembled WGS sequence"/>
</dbReference>
<dbReference type="AlphaFoldDB" id="R7WH92"/>
<comment type="caution">
    <text evidence="2">The sequence shown here is derived from an EMBL/GenBank/DDBJ whole genome shotgun (WGS) entry which is preliminary data.</text>
</comment>
<reference evidence="2 3" key="1">
    <citation type="journal article" date="2013" name="Genome Announc.">
        <title>Draft Genome Sequence of Rhodococcus rhodnii Strain LMG5362, a Symbiont of Rhodnius prolixus (Hemiptera, Reduviidae, Triatominae), the Principle Vector of Trypanosoma cruzi.</title>
        <authorList>
            <person name="Pachebat J.A."/>
            <person name="van Keulen G."/>
            <person name="Whitten M.M."/>
            <person name="Girdwood S."/>
            <person name="Del Sol R."/>
            <person name="Dyson P.J."/>
            <person name="Facey P.D."/>
        </authorList>
    </citation>
    <scope>NUCLEOTIDE SEQUENCE [LARGE SCALE GENOMIC DNA]</scope>
    <source>
        <strain evidence="2 3">LMG 5362</strain>
    </source>
</reference>
<accession>R7WH92</accession>
<keyword evidence="3" id="KW-1185">Reference proteome</keyword>
<organism evidence="2 3">
    <name type="scientific">Rhodococcus rhodnii LMG 5362</name>
    <dbReference type="NCBI Taxonomy" id="1273125"/>
    <lineage>
        <taxon>Bacteria</taxon>
        <taxon>Bacillati</taxon>
        <taxon>Actinomycetota</taxon>
        <taxon>Actinomycetes</taxon>
        <taxon>Mycobacteriales</taxon>
        <taxon>Nocardiaceae</taxon>
        <taxon>Rhodococcus</taxon>
    </lineage>
</organism>
<dbReference type="EMBL" id="APMY01000131">
    <property type="protein sequence ID" value="EOM74456.1"/>
    <property type="molecule type" value="Genomic_DNA"/>
</dbReference>
<feature type="compositionally biased region" description="Basic and acidic residues" evidence="1">
    <location>
        <begin position="1"/>
        <end position="20"/>
    </location>
</feature>
<name>R7WH92_9NOCA</name>
<feature type="region of interest" description="Disordered" evidence="1">
    <location>
        <begin position="1"/>
        <end position="36"/>
    </location>
</feature>
<gene>
    <name evidence="2" type="ORF">Rrhod_4258</name>
</gene>